<evidence type="ECO:0000256" key="2">
    <source>
        <dbReference type="SAM" id="Phobius"/>
    </source>
</evidence>
<feature type="compositionally biased region" description="Basic residues" evidence="1">
    <location>
        <begin position="103"/>
        <end position="121"/>
    </location>
</feature>
<feature type="transmembrane region" description="Helical" evidence="2">
    <location>
        <begin position="62"/>
        <end position="86"/>
    </location>
</feature>
<evidence type="ECO:0000256" key="3">
    <source>
        <dbReference type="SAM" id="SignalP"/>
    </source>
</evidence>
<dbReference type="GeneID" id="20224931"/>
<evidence type="ECO:0000256" key="1">
    <source>
        <dbReference type="SAM" id="MobiDB-lite"/>
    </source>
</evidence>
<feature type="region of interest" description="Disordered" evidence="1">
    <location>
        <begin position="96"/>
        <end position="156"/>
    </location>
</feature>
<organism evidence="5">
    <name type="scientific">Aureococcus anophagefferens</name>
    <name type="common">Harmful bloom alga</name>
    <dbReference type="NCBI Taxonomy" id="44056"/>
    <lineage>
        <taxon>Eukaryota</taxon>
        <taxon>Sar</taxon>
        <taxon>Stramenopiles</taxon>
        <taxon>Ochrophyta</taxon>
        <taxon>Pelagophyceae</taxon>
        <taxon>Pelagomonadales</taxon>
        <taxon>Pelagomonadaceae</taxon>
        <taxon>Aureococcus</taxon>
    </lineage>
</organism>
<dbReference type="AlphaFoldDB" id="F0YB12"/>
<gene>
    <name evidence="4" type="ORF">AURANDRAFT_64632</name>
</gene>
<feature type="chain" id="PRO_5012249053" evidence="3">
    <location>
        <begin position="16"/>
        <end position="252"/>
    </location>
</feature>
<name>F0YB12_AURAN</name>
<evidence type="ECO:0000313" key="4">
    <source>
        <dbReference type="EMBL" id="EGB07548.1"/>
    </source>
</evidence>
<dbReference type="EMBL" id="GL833130">
    <property type="protein sequence ID" value="EGB07548.1"/>
    <property type="molecule type" value="Genomic_DNA"/>
</dbReference>
<proteinExistence type="predicted"/>
<feature type="signal peptide" evidence="3">
    <location>
        <begin position="1"/>
        <end position="15"/>
    </location>
</feature>
<keyword evidence="5" id="KW-1185">Reference proteome</keyword>
<protein>
    <submittedName>
        <fullName evidence="4">Uncharacterized protein</fullName>
    </submittedName>
</protein>
<keyword evidence="2" id="KW-0472">Membrane</keyword>
<dbReference type="InParanoid" id="F0YB12"/>
<dbReference type="Proteomes" id="UP000002729">
    <property type="component" value="Unassembled WGS sequence"/>
</dbReference>
<dbReference type="KEGG" id="aaf:AURANDRAFT_64632"/>
<accession>F0YB12</accession>
<sequence length="252" mass="26444">MRAMFLALLLPLAACDVSSPAANVTAAPAAATNAPSRAPTAAPAALALPASSSGDGDGGGRWWVWLVVGVGVVLLAVAFPIAFGFVGPLRCSREDPQAAKRAPYLRRRNSRGSRSSRRSRQMTRQSSAGQLLAELNPFGSSAPPPKAPVGRGSSSSELLHDLERGRSVPRTLSKSVIDIGLSGRTVTVDTGTHVVTISPSKASNKVAPSTVYFGSPKQRAEKKEVNWELEDVSDLDGLKLTPKTQIREAEPA</sequence>
<keyword evidence="2" id="KW-0812">Transmembrane</keyword>
<keyword evidence="2" id="KW-1133">Transmembrane helix</keyword>
<evidence type="ECO:0000313" key="5">
    <source>
        <dbReference type="Proteomes" id="UP000002729"/>
    </source>
</evidence>
<dbReference type="RefSeq" id="XP_009037551.1">
    <property type="nucleotide sequence ID" value="XM_009039303.1"/>
</dbReference>
<keyword evidence="3" id="KW-0732">Signal</keyword>
<reference evidence="4 5" key="1">
    <citation type="journal article" date="2011" name="Proc. Natl. Acad. Sci. U.S.A.">
        <title>Niche of harmful alga Aureococcus anophagefferens revealed through ecogenomics.</title>
        <authorList>
            <person name="Gobler C.J."/>
            <person name="Berry D.L."/>
            <person name="Dyhrman S.T."/>
            <person name="Wilhelm S.W."/>
            <person name="Salamov A."/>
            <person name="Lobanov A.V."/>
            <person name="Zhang Y."/>
            <person name="Collier J.L."/>
            <person name="Wurch L.L."/>
            <person name="Kustka A.B."/>
            <person name="Dill B.D."/>
            <person name="Shah M."/>
            <person name="VerBerkmoes N.C."/>
            <person name="Kuo A."/>
            <person name="Terry A."/>
            <person name="Pangilinan J."/>
            <person name="Lindquist E.A."/>
            <person name="Lucas S."/>
            <person name="Paulsen I.T."/>
            <person name="Hattenrath-Lehmann T.K."/>
            <person name="Talmage S.C."/>
            <person name="Walker E.A."/>
            <person name="Koch F."/>
            <person name="Burson A.M."/>
            <person name="Marcoval M.A."/>
            <person name="Tang Y.Z."/>
            <person name="Lecleir G.R."/>
            <person name="Coyne K.J."/>
            <person name="Berg G.M."/>
            <person name="Bertrand E.M."/>
            <person name="Saito M.A."/>
            <person name="Gladyshev V.N."/>
            <person name="Grigoriev I.V."/>
        </authorList>
    </citation>
    <scope>NUCLEOTIDE SEQUENCE [LARGE SCALE GENOMIC DNA]</scope>
    <source>
        <strain evidence="5">CCMP 1984</strain>
    </source>
</reference>